<evidence type="ECO:0000313" key="1">
    <source>
        <dbReference type="EMBL" id="MDE8653199.1"/>
    </source>
</evidence>
<organism evidence="1 2">
    <name type="scientific">Novosphingobium album</name>
    <name type="common">ex Liu et al. 2023</name>
    <dbReference type="NCBI Taxonomy" id="3031130"/>
    <lineage>
        <taxon>Bacteria</taxon>
        <taxon>Pseudomonadati</taxon>
        <taxon>Pseudomonadota</taxon>
        <taxon>Alphaproteobacteria</taxon>
        <taxon>Sphingomonadales</taxon>
        <taxon>Sphingomonadaceae</taxon>
        <taxon>Novosphingobium</taxon>
    </lineage>
</organism>
<accession>A0ABT5WTJ7</accession>
<proteinExistence type="predicted"/>
<dbReference type="RefSeq" id="WP_275229309.1">
    <property type="nucleotide sequence ID" value="NZ_JARESE010000052.1"/>
</dbReference>
<keyword evidence="2" id="KW-1185">Reference proteome</keyword>
<protein>
    <submittedName>
        <fullName evidence="1">Uncharacterized protein</fullName>
    </submittedName>
</protein>
<dbReference type="EMBL" id="JARESE010000052">
    <property type="protein sequence ID" value="MDE8653199.1"/>
    <property type="molecule type" value="Genomic_DNA"/>
</dbReference>
<evidence type="ECO:0000313" key="2">
    <source>
        <dbReference type="Proteomes" id="UP001216253"/>
    </source>
</evidence>
<gene>
    <name evidence="1" type="ORF">PYV00_15975</name>
</gene>
<comment type="caution">
    <text evidence="1">The sequence shown here is derived from an EMBL/GenBank/DDBJ whole genome shotgun (WGS) entry which is preliminary data.</text>
</comment>
<dbReference type="Proteomes" id="UP001216253">
    <property type="component" value="Unassembled WGS sequence"/>
</dbReference>
<reference evidence="1 2" key="1">
    <citation type="submission" date="2023-03" db="EMBL/GenBank/DDBJ databases">
        <title>NovoSphingobium album sp. nov. isolated from polycyclic aromatic hydrocarbons- and heavy-metal polluted soil.</title>
        <authorList>
            <person name="Liu Z."/>
            <person name="Wang K."/>
        </authorList>
    </citation>
    <scope>NUCLEOTIDE SEQUENCE [LARGE SCALE GENOMIC DNA]</scope>
    <source>
        <strain evidence="1 2">H3SJ31-1</strain>
    </source>
</reference>
<sequence>MQVENLKELIGSRITLSKAELLDQSVAYASDSGRLEDARQ</sequence>
<name>A0ABT5WTJ7_9SPHN</name>